<dbReference type="AlphaFoldDB" id="X0S6D0"/>
<dbReference type="InterPro" id="IPR032875">
    <property type="entry name" value="Succ_CoA_lig_flav_dom"/>
</dbReference>
<organism evidence="2">
    <name type="scientific">marine sediment metagenome</name>
    <dbReference type="NCBI Taxonomy" id="412755"/>
    <lineage>
        <taxon>unclassified sequences</taxon>
        <taxon>metagenomes</taxon>
        <taxon>ecological metagenomes</taxon>
    </lineage>
</organism>
<evidence type="ECO:0000259" key="1">
    <source>
        <dbReference type="Pfam" id="PF13607"/>
    </source>
</evidence>
<dbReference type="InterPro" id="IPR016102">
    <property type="entry name" value="Succinyl-CoA_synth-like"/>
</dbReference>
<sequence length="233" mass="25106">AKKPVAIWKGGRTGEGGRAIASHTGSLAVPRAIWDSAVRQCGAVNVASMEELVDTLKALLYLPPVQGDRVAITGGSGGQSVAIADVFAEAGLKVPRLSKASCDELSTFYSLIGGGYPNPIDTGNQNAAQMKRILEIMERDTNTDNIILLGTTRFGTPEQLQIQVDLMAEIKERSPKAVVAIVSYSTPEEMRQARDLTRRFEEKEIPCFPSIERGACALKNALDYYSFKNSDGA</sequence>
<accession>X0S6D0</accession>
<protein>
    <recommendedName>
        <fullName evidence="1">Succinyl-CoA synthetase-like flavodoxin domain-containing protein</fullName>
    </recommendedName>
</protein>
<evidence type="ECO:0000313" key="2">
    <source>
        <dbReference type="EMBL" id="GAF76559.1"/>
    </source>
</evidence>
<dbReference type="Gene3D" id="3.40.50.261">
    <property type="entry name" value="Succinyl-CoA synthetase domains"/>
    <property type="match status" value="2"/>
</dbReference>
<gene>
    <name evidence="2" type="ORF">S01H1_17980</name>
</gene>
<feature type="domain" description="Succinyl-CoA synthetase-like flavodoxin" evidence="1">
    <location>
        <begin position="2"/>
        <end position="59"/>
    </location>
</feature>
<dbReference type="EMBL" id="BARS01009572">
    <property type="protein sequence ID" value="GAF76559.1"/>
    <property type="molecule type" value="Genomic_DNA"/>
</dbReference>
<proteinExistence type="predicted"/>
<comment type="caution">
    <text evidence="2">The sequence shown here is derived from an EMBL/GenBank/DDBJ whole genome shotgun (WGS) entry which is preliminary data.</text>
</comment>
<dbReference type="PANTHER" id="PTHR42793">
    <property type="entry name" value="COA BINDING DOMAIN CONTAINING PROTEIN"/>
    <property type="match status" value="1"/>
</dbReference>
<dbReference type="PANTHER" id="PTHR42793:SF1">
    <property type="entry name" value="PEPTIDYL-LYSINE N-ACETYLTRANSFERASE PATZ"/>
    <property type="match status" value="1"/>
</dbReference>
<dbReference type="SUPFAM" id="SSF52210">
    <property type="entry name" value="Succinyl-CoA synthetase domains"/>
    <property type="match status" value="2"/>
</dbReference>
<reference evidence="2" key="1">
    <citation type="journal article" date="2014" name="Front. Microbiol.">
        <title>High frequency of phylogenetically diverse reductive dehalogenase-homologous genes in deep subseafloor sedimentary metagenomes.</title>
        <authorList>
            <person name="Kawai M."/>
            <person name="Futagami T."/>
            <person name="Toyoda A."/>
            <person name="Takaki Y."/>
            <person name="Nishi S."/>
            <person name="Hori S."/>
            <person name="Arai W."/>
            <person name="Tsubouchi T."/>
            <person name="Morono Y."/>
            <person name="Uchiyama I."/>
            <person name="Ito T."/>
            <person name="Fujiyama A."/>
            <person name="Inagaki F."/>
            <person name="Takami H."/>
        </authorList>
    </citation>
    <scope>NUCLEOTIDE SEQUENCE</scope>
    <source>
        <strain evidence="2">Expedition CK06-06</strain>
    </source>
</reference>
<name>X0S6D0_9ZZZZ</name>
<feature type="non-terminal residue" evidence="2">
    <location>
        <position position="1"/>
    </location>
</feature>
<dbReference type="Pfam" id="PF13607">
    <property type="entry name" value="Succ_CoA_lig"/>
    <property type="match status" value="1"/>
</dbReference>